<keyword evidence="4" id="KW-1185">Reference proteome</keyword>
<reference evidence="3" key="1">
    <citation type="submission" date="2022-07" db="EMBL/GenBank/DDBJ databases">
        <title>Fungi with potential for degradation of polypropylene.</title>
        <authorList>
            <person name="Gostincar C."/>
        </authorList>
    </citation>
    <scope>NUCLEOTIDE SEQUENCE</scope>
    <source>
        <strain evidence="3">EXF-13287</strain>
    </source>
</reference>
<feature type="compositionally biased region" description="Polar residues" evidence="1">
    <location>
        <begin position="91"/>
        <end position="104"/>
    </location>
</feature>
<dbReference type="AlphaFoldDB" id="A0AA38RY86"/>
<gene>
    <name evidence="3" type="ORF">NKR19_g6954</name>
</gene>
<sequence length="110" mass="11640">MTLPTNELTKTEASQGGFPPAGGVAAMAQSIHDKQHNLESVVNEVTTKSESELTKEDASKVMSAESRAMDGIRPPKGSTSAHVQSVADHNAQAQAQVQPQTEGQEQAKQE</sequence>
<evidence type="ECO:0000256" key="1">
    <source>
        <dbReference type="SAM" id="MobiDB-lite"/>
    </source>
</evidence>
<evidence type="ECO:0000259" key="2">
    <source>
        <dbReference type="Pfam" id="PF04927"/>
    </source>
</evidence>
<evidence type="ECO:0000313" key="4">
    <source>
        <dbReference type="Proteomes" id="UP001174691"/>
    </source>
</evidence>
<organism evidence="3 4">
    <name type="scientific">Coniochaeta hoffmannii</name>
    <dbReference type="NCBI Taxonomy" id="91930"/>
    <lineage>
        <taxon>Eukaryota</taxon>
        <taxon>Fungi</taxon>
        <taxon>Dikarya</taxon>
        <taxon>Ascomycota</taxon>
        <taxon>Pezizomycotina</taxon>
        <taxon>Sordariomycetes</taxon>
        <taxon>Sordariomycetidae</taxon>
        <taxon>Coniochaetales</taxon>
        <taxon>Coniochaetaceae</taxon>
        <taxon>Coniochaeta</taxon>
    </lineage>
</organism>
<accession>A0AA38RY86</accession>
<evidence type="ECO:0000313" key="3">
    <source>
        <dbReference type="EMBL" id="KAJ9143191.1"/>
    </source>
</evidence>
<dbReference type="Pfam" id="PF04927">
    <property type="entry name" value="SMP"/>
    <property type="match status" value="1"/>
</dbReference>
<feature type="region of interest" description="Disordered" evidence="1">
    <location>
        <begin position="1"/>
        <end position="24"/>
    </location>
</feature>
<feature type="compositionally biased region" description="Basic and acidic residues" evidence="1">
    <location>
        <begin position="47"/>
        <end position="59"/>
    </location>
</feature>
<dbReference type="InterPro" id="IPR007011">
    <property type="entry name" value="LEA_SMP_dom"/>
</dbReference>
<protein>
    <recommendedName>
        <fullName evidence="2">SMP domain-containing protein</fullName>
    </recommendedName>
</protein>
<proteinExistence type="predicted"/>
<name>A0AA38RY86_9PEZI</name>
<feature type="region of interest" description="Disordered" evidence="1">
    <location>
        <begin position="45"/>
        <end position="110"/>
    </location>
</feature>
<comment type="caution">
    <text evidence="3">The sequence shown here is derived from an EMBL/GenBank/DDBJ whole genome shotgun (WGS) entry which is preliminary data.</text>
</comment>
<feature type="compositionally biased region" description="Polar residues" evidence="1">
    <location>
        <begin position="1"/>
        <end position="14"/>
    </location>
</feature>
<feature type="domain" description="SMP" evidence="2">
    <location>
        <begin position="51"/>
        <end position="92"/>
    </location>
</feature>
<dbReference type="Proteomes" id="UP001174691">
    <property type="component" value="Unassembled WGS sequence"/>
</dbReference>
<dbReference type="EMBL" id="JANBVN010000115">
    <property type="protein sequence ID" value="KAJ9143191.1"/>
    <property type="molecule type" value="Genomic_DNA"/>
</dbReference>